<evidence type="ECO:0000313" key="2">
    <source>
        <dbReference type="EMBL" id="ODQ80825.1"/>
    </source>
</evidence>
<dbReference type="AlphaFoldDB" id="A0A1E3QSZ4"/>
<dbReference type="GeneID" id="30146456"/>
<accession>A0A1E3QSZ4</accession>
<gene>
    <name evidence="2" type="ORF">BABINDRAFT_161029</name>
</gene>
<sequence length="302" mass="30454">MKFSAPVLLSVLTCLQAVHAYNNIAERFIPVNKRNLLNGTATAKPSTTALTDISTAVAADSSADLTTIQTTSTITLTNYVTLSYDVSSAAAATTVAAATTPVTAVAIASQSDDALLAGGVNGRLVTVGTPVPSSTADKETVTVTVTEPAVCEATSAVVTTSQGITTIKVPVQFTVTLTDSAGSAYSSFATSTDINITSTIMVQVTVTATEATATGATATGAIATTTNAPIVVSSVSLTAASSASLFNFQNSTSTNTAYTPTAELTTLYTASGNYSMPLLTSTAALAGTGGPSLVRRVIDYLF</sequence>
<keyword evidence="3" id="KW-1185">Reference proteome</keyword>
<proteinExistence type="predicted"/>
<dbReference type="EMBL" id="KV454429">
    <property type="protein sequence ID" value="ODQ80825.1"/>
    <property type="molecule type" value="Genomic_DNA"/>
</dbReference>
<evidence type="ECO:0000256" key="1">
    <source>
        <dbReference type="SAM" id="SignalP"/>
    </source>
</evidence>
<feature type="chain" id="PRO_5009134379" evidence="1">
    <location>
        <begin position="21"/>
        <end position="302"/>
    </location>
</feature>
<organism evidence="2 3">
    <name type="scientific">Babjeviella inositovora NRRL Y-12698</name>
    <dbReference type="NCBI Taxonomy" id="984486"/>
    <lineage>
        <taxon>Eukaryota</taxon>
        <taxon>Fungi</taxon>
        <taxon>Dikarya</taxon>
        <taxon>Ascomycota</taxon>
        <taxon>Saccharomycotina</taxon>
        <taxon>Pichiomycetes</taxon>
        <taxon>Serinales incertae sedis</taxon>
        <taxon>Babjeviella</taxon>
    </lineage>
</organism>
<name>A0A1E3QSZ4_9ASCO</name>
<evidence type="ECO:0000313" key="3">
    <source>
        <dbReference type="Proteomes" id="UP000094336"/>
    </source>
</evidence>
<protein>
    <submittedName>
        <fullName evidence="2">Uncharacterized protein</fullName>
    </submittedName>
</protein>
<dbReference type="RefSeq" id="XP_018986153.1">
    <property type="nucleotide sequence ID" value="XM_019128603.1"/>
</dbReference>
<keyword evidence="1" id="KW-0732">Signal</keyword>
<dbReference type="Proteomes" id="UP000094336">
    <property type="component" value="Unassembled WGS sequence"/>
</dbReference>
<feature type="signal peptide" evidence="1">
    <location>
        <begin position="1"/>
        <end position="20"/>
    </location>
</feature>
<reference evidence="3" key="1">
    <citation type="submission" date="2016-05" db="EMBL/GenBank/DDBJ databases">
        <title>Comparative genomics of biotechnologically important yeasts.</title>
        <authorList>
            <consortium name="DOE Joint Genome Institute"/>
            <person name="Riley R."/>
            <person name="Haridas S."/>
            <person name="Wolfe K.H."/>
            <person name="Lopes M.R."/>
            <person name="Hittinger C.T."/>
            <person name="Goker M."/>
            <person name="Salamov A."/>
            <person name="Wisecaver J."/>
            <person name="Long T.M."/>
            <person name="Aerts A.L."/>
            <person name="Barry K."/>
            <person name="Choi C."/>
            <person name="Clum A."/>
            <person name="Coughlan A.Y."/>
            <person name="Deshpande S."/>
            <person name="Douglass A.P."/>
            <person name="Hanson S.J."/>
            <person name="Klenk H.-P."/>
            <person name="Labutti K."/>
            <person name="Lapidus A."/>
            <person name="Lindquist E."/>
            <person name="Lipzen A."/>
            <person name="Meier-Kolthoff J.P."/>
            <person name="Ohm R.A."/>
            <person name="Otillar R.P."/>
            <person name="Pangilinan J."/>
            <person name="Peng Y."/>
            <person name="Rokas A."/>
            <person name="Rosa C.A."/>
            <person name="Scheuner C."/>
            <person name="Sibirny A.A."/>
            <person name="Slot J.C."/>
            <person name="Stielow J.B."/>
            <person name="Sun H."/>
            <person name="Kurtzman C.P."/>
            <person name="Blackwell M."/>
            <person name="Grigoriev I.V."/>
            <person name="Jeffries T.W."/>
        </authorList>
    </citation>
    <scope>NUCLEOTIDE SEQUENCE [LARGE SCALE GENOMIC DNA]</scope>
    <source>
        <strain evidence="3">NRRL Y-12698</strain>
    </source>
</reference>